<dbReference type="AlphaFoldDB" id="A0A366RL70"/>
<dbReference type="SUPFAM" id="SSF56112">
    <property type="entry name" value="Protein kinase-like (PK-like)"/>
    <property type="match status" value="1"/>
</dbReference>
<dbReference type="InterPro" id="IPR011009">
    <property type="entry name" value="Kinase-like_dom_sf"/>
</dbReference>
<dbReference type="Pfam" id="PF14479">
    <property type="entry name" value="HeLo"/>
    <property type="match status" value="1"/>
</dbReference>
<evidence type="ECO:0000313" key="3">
    <source>
        <dbReference type="Proteomes" id="UP000253153"/>
    </source>
</evidence>
<keyword evidence="3" id="KW-1185">Reference proteome</keyword>
<gene>
    <name evidence="2" type="ORF">FIESC28_06316</name>
</gene>
<sequence length="585" mass="65772">MEPVGLALGAIVLIKPMCKTIHDTWQGFRLYGPESEKLNLRFSVQASRIDSFEKILFEPAKLNPIVPGRVIDSLPNHVCQGLAGLLCELYSLMQEYVSRDSRYAQNQRPPDDLATVLKDISGTTTSQQDVAVLLALSRKGAADKQKAADWMSKITWALRDKRAMEKLVVEFEHYTERLGSLVELAFWPLPLARSLSAITPLESDSDAANTGLSRGISIRKLVLEPSLSQPGKCQALLEMPRTSFRECGDSGVMQFGQLKGTPDSWHMVEYRTYGDGSAADTQDKIIQLAALLHRGPDSDPQLKLCQCVGYFHDSTNARLGLVSRLPLSTAATPGSIPSLASLLSIKSLRPRLQSRVRLALALVQTVHRLHLYGWLHKSLRSDNIIFPLGHDSSGGSADSSAVLEDPRVRGFEYSRRESDFSSVQRQDDHIQNLYRHPARWGLPTERFSRIHDLYGKLIRIFSMTTLSQSRPPRPRLKSLICPITDVSDYLALGVILFEIGTWERVQDIDRNALIEPEVANKPEFVRQRLLKHANRRLEFHMGKRYADFVVFCLSAEKIDSYEKEQRMMEKVSGETEYLSTLSNAI</sequence>
<protein>
    <recommendedName>
        <fullName evidence="1">Prion-inhibition and propagation HeLo domain-containing protein</fullName>
    </recommendedName>
</protein>
<dbReference type="RefSeq" id="XP_031015506.1">
    <property type="nucleotide sequence ID" value="XM_031160460.1"/>
</dbReference>
<reference evidence="2 3" key="1">
    <citation type="submission" date="2018-06" db="EMBL/GenBank/DDBJ databases">
        <title>Fusarium incarnatum-equiseti species complex species 28.</title>
        <authorList>
            <person name="Gardiner D.M."/>
        </authorList>
    </citation>
    <scope>NUCLEOTIDE SEQUENCE [LARGE SCALE GENOMIC DNA]</scope>
    <source>
        <strain evidence="2 3">FIESC_28</strain>
    </source>
</reference>
<evidence type="ECO:0000259" key="1">
    <source>
        <dbReference type="Pfam" id="PF14479"/>
    </source>
</evidence>
<organism evidence="2 3">
    <name type="scientific">Fusarium coffeatum</name>
    <dbReference type="NCBI Taxonomy" id="231269"/>
    <lineage>
        <taxon>Eukaryota</taxon>
        <taxon>Fungi</taxon>
        <taxon>Dikarya</taxon>
        <taxon>Ascomycota</taxon>
        <taxon>Pezizomycotina</taxon>
        <taxon>Sordariomycetes</taxon>
        <taxon>Hypocreomycetidae</taxon>
        <taxon>Hypocreales</taxon>
        <taxon>Nectriaceae</taxon>
        <taxon>Fusarium</taxon>
        <taxon>Fusarium incarnatum-equiseti species complex</taxon>
    </lineage>
</organism>
<comment type="caution">
    <text evidence="2">The sequence shown here is derived from an EMBL/GenBank/DDBJ whole genome shotgun (WGS) entry which is preliminary data.</text>
</comment>
<feature type="domain" description="Prion-inhibition and propagation HeLo" evidence="1">
    <location>
        <begin position="72"/>
        <end position="183"/>
    </location>
</feature>
<dbReference type="InterPro" id="IPR038305">
    <property type="entry name" value="HeLo_sf"/>
</dbReference>
<name>A0A366RL70_9HYPO</name>
<dbReference type="OrthoDB" id="1911848at2759"/>
<dbReference type="GeneID" id="41995756"/>
<dbReference type="PANTHER" id="PTHR37542">
    <property type="entry name" value="HELO DOMAIN-CONTAINING PROTEIN-RELATED"/>
    <property type="match status" value="1"/>
</dbReference>
<dbReference type="Proteomes" id="UP000253153">
    <property type="component" value="Unassembled WGS sequence"/>
</dbReference>
<proteinExistence type="predicted"/>
<dbReference type="InterPro" id="IPR029498">
    <property type="entry name" value="HeLo_dom"/>
</dbReference>
<dbReference type="PANTHER" id="PTHR37542:SF3">
    <property type="entry name" value="PRION-INHIBITION AND PROPAGATION HELO DOMAIN-CONTAINING PROTEIN"/>
    <property type="match status" value="1"/>
</dbReference>
<dbReference type="EMBL" id="QKXC01000130">
    <property type="protein sequence ID" value="RBR17877.1"/>
    <property type="molecule type" value="Genomic_DNA"/>
</dbReference>
<dbReference type="Gene3D" id="1.20.120.1020">
    <property type="entry name" value="Prion-inhibition and propagation, HeLo domain"/>
    <property type="match status" value="1"/>
</dbReference>
<accession>A0A366RL70</accession>
<evidence type="ECO:0000313" key="2">
    <source>
        <dbReference type="EMBL" id="RBR17877.1"/>
    </source>
</evidence>